<evidence type="ECO:0000313" key="2">
    <source>
        <dbReference type="Proteomes" id="UP000030753"/>
    </source>
</evidence>
<dbReference type="HOGENOM" id="CLU_2849744_0_0_1"/>
<organism evidence="1 2">
    <name type="scientific">Fusarium oxysporum NRRL 32931</name>
    <dbReference type="NCBI Taxonomy" id="660029"/>
    <lineage>
        <taxon>Eukaryota</taxon>
        <taxon>Fungi</taxon>
        <taxon>Dikarya</taxon>
        <taxon>Ascomycota</taxon>
        <taxon>Pezizomycotina</taxon>
        <taxon>Sordariomycetes</taxon>
        <taxon>Hypocreomycetidae</taxon>
        <taxon>Hypocreales</taxon>
        <taxon>Nectriaceae</taxon>
        <taxon>Fusarium</taxon>
        <taxon>Fusarium oxysporum species complex</taxon>
    </lineage>
</organism>
<evidence type="ECO:0000313" key="1">
    <source>
        <dbReference type="EMBL" id="EWY79735.1"/>
    </source>
</evidence>
<sequence>MSVFNDTELRELLTSPPGAISYVAFLASSYLDIPGSVPLDFPQNRWVETVQSLPGDRGTRQLPRP</sequence>
<protein>
    <submittedName>
        <fullName evidence="1">Uncharacterized protein</fullName>
    </submittedName>
</protein>
<dbReference type="EMBL" id="JH717856">
    <property type="protein sequence ID" value="EWY79735.1"/>
    <property type="molecule type" value="Genomic_DNA"/>
</dbReference>
<reference evidence="1 2" key="1">
    <citation type="submission" date="2011-06" db="EMBL/GenBank/DDBJ databases">
        <title>The Genome Sequence of Fusarium oxysporum FOSC 3-a.</title>
        <authorList>
            <consortium name="The Broad Institute Genome Sequencing Platform"/>
            <person name="Ma L.-J."/>
            <person name="Gale L.R."/>
            <person name="Schwartz D.C."/>
            <person name="Zhou S."/>
            <person name="Corby-Kistler H."/>
            <person name="Young S.K."/>
            <person name="Zeng Q."/>
            <person name="Gargeya S."/>
            <person name="Fitzgerald M."/>
            <person name="Haas B."/>
            <person name="Abouelleil A."/>
            <person name="Alvarado L."/>
            <person name="Arachchi H.M."/>
            <person name="Berlin A."/>
            <person name="Brown A."/>
            <person name="Chapman S.B."/>
            <person name="Chen Z."/>
            <person name="Dunbar C."/>
            <person name="Freedman E."/>
            <person name="Gearin G."/>
            <person name="Gellesch M."/>
            <person name="Goldberg J."/>
            <person name="Griggs A."/>
            <person name="Gujja S."/>
            <person name="Heiman D."/>
            <person name="Howarth C."/>
            <person name="Larson L."/>
            <person name="Lui A."/>
            <person name="MacDonald P.J.P."/>
            <person name="Mehta T."/>
            <person name="Montmayeur A."/>
            <person name="Murphy C."/>
            <person name="Neiman D."/>
            <person name="Pearson M."/>
            <person name="Priest M."/>
            <person name="Roberts A."/>
            <person name="Saif S."/>
            <person name="Shea T."/>
            <person name="Shenoy N."/>
            <person name="Sisk P."/>
            <person name="Stolte C."/>
            <person name="Sykes S."/>
            <person name="Wortman J."/>
            <person name="Nusbaum C."/>
            <person name="Birren B."/>
        </authorList>
    </citation>
    <scope>NUCLEOTIDE SEQUENCE [LARGE SCALE GENOMIC DNA]</scope>
    <source>
        <strain evidence="2">FOSC 3-a</strain>
    </source>
</reference>
<dbReference type="AlphaFoldDB" id="W9HFG3"/>
<accession>W9HFG3</accession>
<gene>
    <name evidence="1" type="ORF">FOYG_17130</name>
</gene>
<dbReference type="Proteomes" id="UP000030753">
    <property type="component" value="Unassembled WGS sequence"/>
</dbReference>
<proteinExistence type="predicted"/>
<name>W9HFG3_FUSOX</name>